<dbReference type="GO" id="GO:0005506">
    <property type="term" value="F:iron ion binding"/>
    <property type="evidence" value="ECO:0007669"/>
    <property type="project" value="InterPro"/>
</dbReference>
<dbReference type="InterPro" id="IPR034904">
    <property type="entry name" value="FSCA_dom_sf"/>
</dbReference>
<dbReference type="RefSeq" id="WP_243011375.1">
    <property type="nucleotide sequence ID" value="NZ_JALGAR010000001.1"/>
</dbReference>
<dbReference type="AlphaFoldDB" id="A0AA41QTM5"/>
<gene>
    <name evidence="3" type="ORF">MQH31_06580</name>
</gene>
<accession>A0AA41QTM5</accession>
<sequence>MIPLHPEAVDSRPEALRWVMPAGTLAFTGEVRSAPGELGRLVETGVLTALTVEVAAVTTCLSATGSWASQGAFVRSALHAALANPAGWVPVLPTTPGTRDADLAACALTVLAGRVGDFIRSHGGVVELVSAHDDVVTVRLTGSCSGCPAVGFTLHARVERALRDLHPGLRALVAV</sequence>
<evidence type="ECO:0000256" key="1">
    <source>
        <dbReference type="ARBA" id="ARBA00049958"/>
    </source>
</evidence>
<comment type="function">
    <text evidence="1">May be involved in the formation or repair of [Fe-S] clusters present in iron-sulfur proteins.</text>
</comment>
<organism evidence="3 4">
    <name type="scientific">Cryobacterium zhongshanensis</name>
    <dbReference type="NCBI Taxonomy" id="2928153"/>
    <lineage>
        <taxon>Bacteria</taxon>
        <taxon>Bacillati</taxon>
        <taxon>Actinomycetota</taxon>
        <taxon>Actinomycetes</taxon>
        <taxon>Micrococcales</taxon>
        <taxon>Microbacteriaceae</taxon>
        <taxon>Cryobacterium</taxon>
    </lineage>
</organism>
<dbReference type="GO" id="GO:0016226">
    <property type="term" value="P:iron-sulfur cluster assembly"/>
    <property type="evidence" value="ECO:0007669"/>
    <property type="project" value="InterPro"/>
</dbReference>
<dbReference type="EMBL" id="JALGAR010000001">
    <property type="protein sequence ID" value="MCI4657475.1"/>
    <property type="molecule type" value="Genomic_DNA"/>
</dbReference>
<dbReference type="Pfam" id="PF01106">
    <property type="entry name" value="NifU"/>
    <property type="match status" value="1"/>
</dbReference>
<name>A0AA41QTM5_9MICO</name>
<dbReference type="GO" id="GO:0051536">
    <property type="term" value="F:iron-sulfur cluster binding"/>
    <property type="evidence" value="ECO:0007669"/>
    <property type="project" value="InterPro"/>
</dbReference>
<evidence type="ECO:0000313" key="3">
    <source>
        <dbReference type="EMBL" id="MCI4657475.1"/>
    </source>
</evidence>
<dbReference type="Proteomes" id="UP001165341">
    <property type="component" value="Unassembled WGS sequence"/>
</dbReference>
<protein>
    <submittedName>
        <fullName evidence="3">NifU family protein</fullName>
    </submittedName>
</protein>
<comment type="caution">
    <text evidence="3">The sequence shown here is derived from an EMBL/GenBank/DDBJ whole genome shotgun (WGS) entry which is preliminary data.</text>
</comment>
<proteinExistence type="predicted"/>
<reference evidence="3" key="1">
    <citation type="submission" date="2022-03" db="EMBL/GenBank/DDBJ databases">
        <title>Cryobacterium sp. nov. strain ZS14-85, isolated from Antarctic soil.</title>
        <authorList>
            <person name="Li J."/>
            <person name="Niu G."/>
        </authorList>
    </citation>
    <scope>NUCLEOTIDE SEQUENCE</scope>
    <source>
        <strain evidence="3">ZS14-85</strain>
    </source>
</reference>
<evidence type="ECO:0000313" key="4">
    <source>
        <dbReference type="Proteomes" id="UP001165341"/>
    </source>
</evidence>
<dbReference type="InterPro" id="IPR001075">
    <property type="entry name" value="NIF_FeS_clus_asmbl_NifU_C"/>
</dbReference>
<evidence type="ECO:0000259" key="2">
    <source>
        <dbReference type="Pfam" id="PF01106"/>
    </source>
</evidence>
<dbReference type="SUPFAM" id="SSF117916">
    <property type="entry name" value="Fe-S cluster assembly (FSCA) domain-like"/>
    <property type="match status" value="1"/>
</dbReference>
<keyword evidence="4" id="KW-1185">Reference proteome</keyword>
<feature type="domain" description="NIF system FeS cluster assembly NifU C-terminal" evidence="2">
    <location>
        <begin position="111"/>
        <end position="168"/>
    </location>
</feature>
<dbReference type="Gene3D" id="3.30.300.130">
    <property type="entry name" value="Fe-S cluster assembly (FSCA)"/>
    <property type="match status" value="1"/>
</dbReference>